<protein>
    <recommendedName>
        <fullName evidence="3">Hydrolase 2, exosortase A system-associated</fullName>
    </recommendedName>
</protein>
<dbReference type="SUPFAM" id="SSF53474">
    <property type="entry name" value="alpha/beta-Hydrolases"/>
    <property type="match status" value="1"/>
</dbReference>
<evidence type="ECO:0000313" key="1">
    <source>
        <dbReference type="EMBL" id="NMP33048.1"/>
    </source>
</evidence>
<dbReference type="EMBL" id="JABBXH010000006">
    <property type="protein sequence ID" value="NMP33048.1"/>
    <property type="molecule type" value="Genomic_DNA"/>
</dbReference>
<keyword evidence="2" id="KW-1185">Reference proteome</keyword>
<gene>
    <name evidence="1" type="ORF">HII17_15935</name>
</gene>
<comment type="caution">
    <text evidence="1">The sequence shown here is derived from an EMBL/GenBank/DDBJ whole genome shotgun (WGS) entry which is preliminary data.</text>
</comment>
<proteinExistence type="predicted"/>
<organism evidence="1 2">
    <name type="scientific">Thalassotalea algicola</name>
    <dbReference type="NCBI Taxonomy" id="2716224"/>
    <lineage>
        <taxon>Bacteria</taxon>
        <taxon>Pseudomonadati</taxon>
        <taxon>Pseudomonadota</taxon>
        <taxon>Gammaproteobacteria</taxon>
        <taxon>Alteromonadales</taxon>
        <taxon>Colwelliaceae</taxon>
        <taxon>Thalassotalea</taxon>
    </lineage>
</organism>
<accession>A0A7Y0Q840</accession>
<dbReference type="AlphaFoldDB" id="A0A7Y0Q840"/>
<dbReference type="InterPro" id="IPR029058">
    <property type="entry name" value="AB_hydrolase_fold"/>
</dbReference>
<reference evidence="1 2" key="1">
    <citation type="submission" date="2020-04" db="EMBL/GenBank/DDBJ databases">
        <title>Thalassotalea sp. M1531, isolated from the surface of marine red alga.</title>
        <authorList>
            <person name="Pang L."/>
            <person name="Lu D.-C."/>
        </authorList>
    </citation>
    <scope>NUCLEOTIDE SEQUENCE [LARGE SCALE GENOMIC DNA]</scope>
    <source>
        <strain evidence="1 2">M1531</strain>
    </source>
</reference>
<dbReference type="Gene3D" id="3.40.50.1820">
    <property type="entry name" value="alpha/beta hydrolase"/>
    <property type="match status" value="1"/>
</dbReference>
<dbReference type="Proteomes" id="UP000568664">
    <property type="component" value="Unassembled WGS sequence"/>
</dbReference>
<evidence type="ECO:0000313" key="2">
    <source>
        <dbReference type="Proteomes" id="UP000568664"/>
    </source>
</evidence>
<evidence type="ECO:0008006" key="3">
    <source>
        <dbReference type="Google" id="ProtNLM"/>
    </source>
</evidence>
<dbReference type="RefSeq" id="WP_169076371.1">
    <property type="nucleotide sequence ID" value="NZ_JABBXH010000006.1"/>
</dbReference>
<name>A0A7Y0Q840_9GAMM</name>
<sequence length="264" mass="29246">MIIQGHFVPAKLGRVFVSQFGDKQGSTAILCLPSITEELNLARAILAKQCQAFANKGHPSFIMDYYGSGDSEGEFEDASANQWLDDVISVGQWLVQQGYKNIILLGVRVGALLLATNQEKLHQALPIQAYILWKPVTNGKLFVNQLIRIKQANAMMSGEGEKINWRNEILSGNNTEVAGYLLTAGFIEQLENLSITHDTQWQAPTYWLELASSNVSPATKRIVEGVEEIMVHTMTTPAFWQVPEIFDLPELTELGLVLLSEIGS</sequence>